<gene>
    <name evidence="1" type="ORF">F2Q69_00018119</name>
</gene>
<comment type="caution">
    <text evidence="1">The sequence shown here is derived from an EMBL/GenBank/DDBJ whole genome shotgun (WGS) entry which is preliminary data.</text>
</comment>
<dbReference type="AlphaFoldDB" id="A0A8S9QJZ3"/>
<name>A0A8S9QJZ3_BRACR</name>
<organism evidence="1 2">
    <name type="scientific">Brassica cretica</name>
    <name type="common">Mustard</name>
    <dbReference type="NCBI Taxonomy" id="69181"/>
    <lineage>
        <taxon>Eukaryota</taxon>
        <taxon>Viridiplantae</taxon>
        <taxon>Streptophyta</taxon>
        <taxon>Embryophyta</taxon>
        <taxon>Tracheophyta</taxon>
        <taxon>Spermatophyta</taxon>
        <taxon>Magnoliopsida</taxon>
        <taxon>eudicotyledons</taxon>
        <taxon>Gunneridae</taxon>
        <taxon>Pentapetalae</taxon>
        <taxon>rosids</taxon>
        <taxon>malvids</taxon>
        <taxon>Brassicales</taxon>
        <taxon>Brassicaceae</taxon>
        <taxon>Brassiceae</taxon>
        <taxon>Brassica</taxon>
    </lineage>
</organism>
<sequence>MITAMVSPRSRVATTQCYDKVAAFQIALTRRNNLRSIGHSAVFPLVASPFAVVVVPPPSPPPPASVISFSSVELGANGRTGKEWKKLLPYLRSRLGEDCNVSL</sequence>
<evidence type="ECO:0000313" key="1">
    <source>
        <dbReference type="EMBL" id="KAF3553164.1"/>
    </source>
</evidence>
<accession>A0A8S9QJZ3</accession>
<reference evidence="1" key="1">
    <citation type="submission" date="2019-12" db="EMBL/GenBank/DDBJ databases">
        <title>Genome sequencing and annotation of Brassica cretica.</title>
        <authorList>
            <person name="Studholme D.J."/>
            <person name="Sarris P."/>
        </authorList>
    </citation>
    <scope>NUCLEOTIDE SEQUENCE</scope>
    <source>
        <strain evidence="1">PFS-109/04</strain>
        <tissue evidence="1">Leaf</tissue>
    </source>
</reference>
<proteinExistence type="predicted"/>
<protein>
    <submittedName>
        <fullName evidence="1">Uncharacterized protein</fullName>
    </submittedName>
</protein>
<dbReference type="Proteomes" id="UP000712600">
    <property type="component" value="Unassembled WGS sequence"/>
</dbReference>
<dbReference type="EMBL" id="QGKX02000996">
    <property type="protein sequence ID" value="KAF3553164.1"/>
    <property type="molecule type" value="Genomic_DNA"/>
</dbReference>
<evidence type="ECO:0000313" key="2">
    <source>
        <dbReference type="Proteomes" id="UP000712600"/>
    </source>
</evidence>